<feature type="region of interest" description="Disordered" evidence="2">
    <location>
        <begin position="449"/>
        <end position="535"/>
    </location>
</feature>
<dbReference type="VEuPathDB" id="ToxoDB:BESB_033090"/>
<feature type="region of interest" description="Disordered" evidence="2">
    <location>
        <begin position="1724"/>
        <end position="1752"/>
    </location>
</feature>
<feature type="domain" description="THIF-type NAD/FAD binding fold" evidence="4">
    <location>
        <begin position="551"/>
        <end position="597"/>
    </location>
</feature>
<feature type="compositionally biased region" description="Low complexity" evidence="2">
    <location>
        <begin position="523"/>
        <end position="535"/>
    </location>
</feature>
<dbReference type="PANTHER" id="PTHR10953:SF4">
    <property type="entry name" value="UBIQUITIN-ACTIVATING ENZYME E1 C-TERMINAL DOMAIN-CONTAINING PROTEIN"/>
    <property type="match status" value="1"/>
</dbReference>
<dbReference type="PANTHER" id="PTHR10953">
    <property type="entry name" value="UBIQUITIN-ACTIVATING ENZYME E1"/>
    <property type="match status" value="1"/>
</dbReference>
<evidence type="ECO:0000259" key="4">
    <source>
        <dbReference type="Pfam" id="PF00899"/>
    </source>
</evidence>
<dbReference type="GO" id="GO:0005737">
    <property type="term" value="C:cytoplasm"/>
    <property type="evidence" value="ECO:0007669"/>
    <property type="project" value="TreeGrafter"/>
</dbReference>
<feature type="region of interest" description="Disordered" evidence="2">
    <location>
        <begin position="2374"/>
        <end position="2493"/>
    </location>
</feature>
<dbReference type="Pfam" id="PF00899">
    <property type="entry name" value="ThiF"/>
    <property type="match status" value="2"/>
</dbReference>
<dbReference type="RefSeq" id="XP_029215045.1">
    <property type="nucleotide sequence ID" value="XM_029361897.1"/>
</dbReference>
<dbReference type="InterPro" id="IPR045886">
    <property type="entry name" value="ThiF/MoeB/HesA"/>
</dbReference>
<feature type="compositionally biased region" description="Polar residues" evidence="2">
    <location>
        <begin position="881"/>
        <end position="890"/>
    </location>
</feature>
<evidence type="ECO:0000256" key="2">
    <source>
        <dbReference type="SAM" id="MobiDB-lite"/>
    </source>
</evidence>
<accession>A0A2A9M547</accession>
<feature type="compositionally biased region" description="Basic and acidic residues" evidence="2">
    <location>
        <begin position="833"/>
        <end position="849"/>
    </location>
</feature>
<dbReference type="GO" id="GO:0019948">
    <property type="term" value="F:SUMO activating enzyme activity"/>
    <property type="evidence" value="ECO:0007669"/>
    <property type="project" value="TreeGrafter"/>
</dbReference>
<feature type="compositionally biased region" description="Basic and acidic residues" evidence="2">
    <location>
        <begin position="891"/>
        <end position="910"/>
    </location>
</feature>
<keyword evidence="3" id="KW-1133">Transmembrane helix</keyword>
<feature type="region of interest" description="Disordered" evidence="2">
    <location>
        <begin position="1790"/>
        <end position="1813"/>
    </location>
</feature>
<keyword evidence="3" id="KW-0812">Transmembrane</keyword>
<feature type="region of interest" description="Disordered" evidence="2">
    <location>
        <begin position="1003"/>
        <end position="1029"/>
    </location>
</feature>
<dbReference type="InterPro" id="IPR000594">
    <property type="entry name" value="ThiF_NAD_FAD-bd"/>
</dbReference>
<name>A0A2A9M547_BESBE</name>
<keyword evidence="1" id="KW-0436">Ligase</keyword>
<evidence type="ECO:0000256" key="3">
    <source>
        <dbReference type="SAM" id="Phobius"/>
    </source>
</evidence>
<gene>
    <name evidence="5" type="ORF">BESB_033090</name>
</gene>
<feature type="region of interest" description="Disordered" evidence="2">
    <location>
        <begin position="869"/>
        <end position="910"/>
    </location>
</feature>
<dbReference type="EMBL" id="NWUJ01000018">
    <property type="protein sequence ID" value="PFH31036.1"/>
    <property type="molecule type" value="Genomic_DNA"/>
</dbReference>
<feature type="domain" description="THIF-type NAD/FAD binding fold" evidence="4">
    <location>
        <begin position="1258"/>
        <end position="2080"/>
    </location>
</feature>
<evidence type="ECO:0000256" key="1">
    <source>
        <dbReference type="ARBA" id="ARBA00022598"/>
    </source>
</evidence>
<dbReference type="InterPro" id="IPR042063">
    <property type="entry name" value="Ubi_acti_E1_SCCH"/>
</dbReference>
<dbReference type="GeneID" id="40308290"/>
<feature type="compositionally biased region" description="Low complexity" evidence="2">
    <location>
        <begin position="1194"/>
        <end position="1205"/>
    </location>
</feature>
<dbReference type="InterPro" id="IPR035985">
    <property type="entry name" value="Ubiquitin-activating_enz"/>
</dbReference>
<keyword evidence="3" id="KW-0472">Membrane</keyword>
<organism evidence="5 6">
    <name type="scientific">Besnoitia besnoiti</name>
    <name type="common">Apicomplexan protozoan</name>
    <dbReference type="NCBI Taxonomy" id="94643"/>
    <lineage>
        <taxon>Eukaryota</taxon>
        <taxon>Sar</taxon>
        <taxon>Alveolata</taxon>
        <taxon>Apicomplexa</taxon>
        <taxon>Conoidasida</taxon>
        <taxon>Coccidia</taxon>
        <taxon>Eucoccidiorida</taxon>
        <taxon>Eimeriorina</taxon>
        <taxon>Sarcocystidae</taxon>
        <taxon>Besnoitia</taxon>
    </lineage>
</organism>
<feature type="region of interest" description="Disordered" evidence="2">
    <location>
        <begin position="1453"/>
        <end position="1541"/>
    </location>
</feature>
<feature type="compositionally biased region" description="Basic and acidic residues" evidence="2">
    <location>
        <begin position="741"/>
        <end position="750"/>
    </location>
</feature>
<dbReference type="Proteomes" id="UP000224006">
    <property type="component" value="Unassembled WGS sequence"/>
</dbReference>
<feature type="compositionally biased region" description="Basic and acidic residues" evidence="2">
    <location>
        <begin position="2382"/>
        <end position="2401"/>
    </location>
</feature>
<feature type="region of interest" description="Disordered" evidence="2">
    <location>
        <begin position="1578"/>
        <end position="1609"/>
    </location>
</feature>
<feature type="transmembrane region" description="Helical" evidence="3">
    <location>
        <begin position="48"/>
        <end position="69"/>
    </location>
</feature>
<feature type="region of interest" description="Disordered" evidence="2">
    <location>
        <begin position="1103"/>
        <end position="1125"/>
    </location>
</feature>
<feature type="compositionally biased region" description="Low complexity" evidence="2">
    <location>
        <begin position="2462"/>
        <end position="2483"/>
    </location>
</feature>
<feature type="compositionally biased region" description="Low complexity" evidence="2">
    <location>
        <begin position="2437"/>
        <end position="2449"/>
    </location>
</feature>
<feature type="compositionally biased region" description="Basic and acidic residues" evidence="2">
    <location>
        <begin position="1595"/>
        <end position="1609"/>
    </location>
</feature>
<dbReference type="Gene3D" id="3.40.50.720">
    <property type="entry name" value="NAD(P)-binding Rossmann-like Domain"/>
    <property type="match status" value="4"/>
</dbReference>
<dbReference type="OrthoDB" id="10252231at2759"/>
<evidence type="ECO:0000313" key="5">
    <source>
        <dbReference type="EMBL" id="PFH31036.1"/>
    </source>
</evidence>
<dbReference type="SUPFAM" id="SSF69572">
    <property type="entry name" value="Activating enzymes of the ubiquitin-like proteins"/>
    <property type="match status" value="5"/>
</dbReference>
<sequence>MPRRTGLEGFASVSSRRCLNSLECLLSPSTLFSPRSPFCFQDCRPLKLVFFSLLIPLVVLLVVCSLCIATRGPCRAPTLSPRVPSLPLPLPGALVAGRTAEGASRALHSAASAPATTLVTHFSSPLLHSSPFALAASLASSHVTHSSNSSVLSKTQLVASEVPLLSRVSLFVASLWSLAGALAASLPRLSLQRLLSLCFSSPPFVPFNVVAIFFGLLAWPCPRKFPSSPNSLGGLRASAALAVTAFHSGFSGEARRLAQTGRFASPSRPPSLSVASLSFFATDSQPPTLRLSSTGSAPSCGSSLCLAASAAERPSSLSSSASPCAVSSSSPLSSRISPGGSPPAATAARFVAPPSSPRWGCFARAAPCDLDASPRARVPAAIAPWRHRLLSSAASPVRLFLSETPTASLTAAWRTDHTSRSSPLPSFGLRRRSHRLFPCVPCSIISPPHASHAPRRPSASAVPASLSSAAATAQRRSSQPARSSSTASRLSDCLLSSNSSPALSASSASSGASSPPPPPLFPPVSSSAPSAFAASSPPSLPSSASFLSREWPIYGREHVARLPQARVLLVGLEGVGVEAAKCLLLAGVGRLSLLDCDPPGGPEEASANFAIPVEAGGEVQGATGEEEEGQLPDSEVRTRAELAHAALKRLALPHSRVELVEDVARSSPRGAEVRGRGGAGATFDGKTRSELKALLSSTDVVVLSNRPVQEVCRINRLCREIQGERRVEPQRAAASAPSRSSEVDSGDRGKSSRAPAAHAPDARAPRKAEGPFLVAVWTVGLAGRLFVDFGESFCFGPPTDAHIDLPLSSRFSAASLSTAAGAKNGGDCLPAHPELENGRDGNTRGRLGERANSSRLRFQPLDQALHAQGSVGDVCGGGSTQEGTNEPSGDQTERAAEHESRMPGEDDESKRQRMLHVAFLALDALQITQERAHVFVRAESCLASSSSATSVSAVGVPNSKTNSRDLCVLEEANAQTAEAERRFIEEKATFFWRRLRRARESSHPLQSSAAMRGDAESFEPLPEASSEEEKKELEQVQKIATDLWRSSRGHLAPIASVMGGLAAQEVLKAISGRFTPVHQFLYFDALDILPTSRSPASLPLFSPRSVSASSGSPGPRSAVPPPRWLGQEQLFGPAAQRRMNSLHVFLAGAGAVGCELLKLFALMGVGCRARAGLESVASRPRAAAGGGEQKRTRAAGGPASSSSPDSRTRTRQPSDLVSDDALRGVDDGPQGMQTQGNETPRGQGAAGSDGMITDEEGGCITVADADLIERSNLNRQLLFTEADVHRPKAVAAALAAQRLNKHLRVRPICAFVGRETEDQFFNWPFWEKQDLVVMALDTIAARMYLDSQCLLYQKPLIEAGTLGLRGHAQSLVPHLTESYGSTADIRGDDEEAPQPTCSVRLFPSSPLHLVQWATELFERAFGQLPGKAAGLLADLEAHTEFGLPAGEEQGDLVRTMNLTRDRAEVSDRVRKEDGDQLKRTGEAAEAGGTAGSGGESARGQPIGRHEGSQDGCGAPEDRRRGLAQPSEVGGGGGSPLSSPIAPATGEGFSGVSLSFLTKAAGEFLLSVLPRWSARRARRRQKGGNAGILGTTGVRAQREAGEEAKDGAMRERASTLKRLARQLLELPSVREGMRESQQQLGDFLQTALDAATVRVFYQMQEADGDEAGESRREQIICFFLDRALALFHKSFVTEIGDLRAGMPESDKPGENTPDAVSRQQLEAETDATTLKATPDDEGEHAGPERQQDQRPRLAVPLRLSENDRDSIVFIGSAARLLSELHGLTIDFFSHGEQQREGSRRRGQGGMHSVPEEDAEREVDMGLAWDFQFIRERLRDVQKARQAASLAEAAARASEEPLHALSWLQADAAQHRDEKRPCTESPFGAQRLSRFCAALVSRAPSGRLPGSLQAVLRLFGTDKHKDTKQENAVLQVLKGCTAHEHQTEESKRKTDPHLLRIARSIAMLVDLGGARGRLSKNLSSSVSSASSSAQGANPGSVGGSSVDWTLRASPRLSPLAYDKDAAVHLSFVTAAARLRGRCFSLPPGLLDLPVVQQLSGRIVPATSTATTVAAGLAALELYRLVHANILGEDRDSSSQTELPAGRKADAVNKAEAGGQRVSRHAPSTLLAPSLSPVGPGGQDEETQDEHLTPTLVLESSLQNCSDAYESTCAGTERSARRSWSSRLPRSWQGQGRLRTRLRTSFFNLSAPFLTQAAPMPPPSARIIGGSLKGHSFTPWDCLRLTLREPRRRKQDGEYHRTLPGSRWRGSAAVQATRRKHEARAQRLAPLQASCGVAQEAGTGGSRLLAFGKRADCERERGDAAASMVTVEELVRMLEDTLGVQVMLLTCEDAVLYNREDKHQEEPMDWRSFLLMTRAKTSDGAEEWPSARRDDARDDKDQPERWRSDTTPQALGSRDGGVFKLSVDMSEGDSGHFVQPLDFAPHSPTASSASTPDLPPDSHLWSVLSSTSTSSPGSSSEAPSPSSARDAPPPPLGFGAFPSAANFDSHVRAEGTAYASLADVLRTVLRRVREDPQPSCEILSLQTQAGSVADAADLSADGQGNRPTLENVAEKRRSFLSWSHMRRQGAVGEKGDKISNGENVDQDKGGLKWLVVDIVAVDKDDNEVAVPQLKLCLWVKKEGVRRFDG</sequence>
<reference evidence="5 6" key="1">
    <citation type="submission" date="2017-09" db="EMBL/GenBank/DDBJ databases">
        <title>Genome sequencing of Besnoitia besnoiti strain Bb-Ger1.</title>
        <authorList>
            <person name="Schares G."/>
            <person name="Venepally P."/>
            <person name="Lorenzi H.A."/>
        </authorList>
    </citation>
    <scope>NUCLEOTIDE SEQUENCE [LARGE SCALE GENOMIC DNA]</scope>
    <source>
        <strain evidence="5 6">Bb-Ger1</strain>
    </source>
</reference>
<feature type="region of interest" description="Disordered" evidence="2">
    <location>
        <begin position="1979"/>
        <end position="1998"/>
    </location>
</feature>
<feature type="compositionally biased region" description="Polar residues" evidence="2">
    <location>
        <begin position="1231"/>
        <end position="1240"/>
    </location>
</feature>
<dbReference type="STRING" id="94643.A0A2A9M547"/>
<feature type="region of interest" description="Disordered" evidence="2">
    <location>
        <begin position="1174"/>
        <end position="1253"/>
    </location>
</feature>
<dbReference type="Gene3D" id="1.10.10.2660">
    <property type="entry name" value="Ubiquitin-activating enzyme E1, SCCH domain"/>
    <property type="match status" value="2"/>
</dbReference>
<evidence type="ECO:0000313" key="6">
    <source>
        <dbReference type="Proteomes" id="UP000224006"/>
    </source>
</evidence>
<comment type="caution">
    <text evidence="5">The sequence shown here is derived from an EMBL/GenBank/DDBJ whole genome shotgun (WGS) entry which is preliminary data.</text>
</comment>
<feature type="region of interest" description="Disordered" evidence="2">
    <location>
        <begin position="2088"/>
        <end position="2143"/>
    </location>
</feature>
<dbReference type="GO" id="GO:0016925">
    <property type="term" value="P:protein sumoylation"/>
    <property type="evidence" value="ECO:0007669"/>
    <property type="project" value="TreeGrafter"/>
</dbReference>
<feature type="region of interest" description="Disordered" evidence="2">
    <location>
        <begin position="725"/>
        <end position="765"/>
    </location>
</feature>
<dbReference type="GO" id="GO:0031510">
    <property type="term" value="C:SUMO activating enzyme complex"/>
    <property type="evidence" value="ECO:0007669"/>
    <property type="project" value="TreeGrafter"/>
</dbReference>
<feature type="compositionally biased region" description="Basic and acidic residues" evidence="2">
    <location>
        <begin position="1459"/>
        <end position="1482"/>
    </location>
</feature>
<feature type="compositionally biased region" description="Low complexity" evidence="2">
    <location>
        <begin position="731"/>
        <end position="740"/>
    </location>
</feature>
<proteinExistence type="predicted"/>
<feature type="compositionally biased region" description="Basic and acidic residues" evidence="2">
    <location>
        <begin position="1738"/>
        <end position="1750"/>
    </location>
</feature>
<feature type="compositionally biased region" description="Low complexity" evidence="2">
    <location>
        <begin position="1103"/>
        <end position="1117"/>
    </location>
</feature>
<keyword evidence="6" id="KW-1185">Reference proteome</keyword>
<dbReference type="KEGG" id="bbes:BESB_033090"/>
<protein>
    <recommendedName>
        <fullName evidence="4">THIF-type NAD/FAD binding fold domain-containing protein</fullName>
    </recommendedName>
</protein>
<feature type="compositionally biased region" description="Low complexity" evidence="2">
    <location>
        <begin position="449"/>
        <end position="513"/>
    </location>
</feature>
<feature type="region of interest" description="Disordered" evidence="2">
    <location>
        <begin position="825"/>
        <end position="855"/>
    </location>
</feature>